<dbReference type="GO" id="GO:0008967">
    <property type="term" value="F:phosphoglycolate phosphatase activity"/>
    <property type="evidence" value="ECO:0007669"/>
    <property type="project" value="TreeGrafter"/>
</dbReference>
<dbReference type="InterPro" id="IPR023214">
    <property type="entry name" value="HAD_sf"/>
</dbReference>
<protein>
    <submittedName>
        <fullName evidence="1">Phosphoglycolate phosphatase</fullName>
    </submittedName>
</protein>
<dbReference type="InterPro" id="IPR041492">
    <property type="entry name" value="HAD_2"/>
</dbReference>
<comment type="caution">
    <text evidence="1">The sequence shown here is derived from an EMBL/GenBank/DDBJ whole genome shotgun (WGS) entry which is preliminary data.</text>
</comment>
<dbReference type="SFLD" id="SFLDG01135">
    <property type="entry name" value="C1.5.6:_HAD__Beta-PGM__Phospha"/>
    <property type="match status" value="1"/>
</dbReference>
<dbReference type="AlphaFoldDB" id="A0A318SK34"/>
<dbReference type="RefSeq" id="WP_259292608.1">
    <property type="nucleotide sequence ID" value="NZ_JAMOFZ010000003.1"/>
</dbReference>
<dbReference type="EMBL" id="QJTC01000003">
    <property type="protein sequence ID" value="PYE79188.1"/>
    <property type="molecule type" value="Genomic_DNA"/>
</dbReference>
<proteinExistence type="predicted"/>
<dbReference type="PANTHER" id="PTHR43434:SF24">
    <property type="entry name" value="HYDROLASE-RELATED"/>
    <property type="match status" value="1"/>
</dbReference>
<dbReference type="GO" id="GO:0006281">
    <property type="term" value="P:DNA repair"/>
    <property type="evidence" value="ECO:0007669"/>
    <property type="project" value="TreeGrafter"/>
</dbReference>
<sequence length="224" mass="24267">MSDLMPRPRRFELIAFDWDGTLYDSTGAIVKCIQAAVKDVGGTAPTDRAAAYVIGMSLGQALAHAAPDVPPERYPLLGERYRHHYAKHYEDLILFDGVLPMLADLKARGHRLAVATGKSRRGLDEALATVQLRGLFDDSRTADETAGKPDPLMLHELMEAFDLPADRVLMIGDTTHDLQMARNAGCASIGVSYGAHTPEAFGALEPLAIVHSVAELNAWLAVHA</sequence>
<organism evidence="1 2">
    <name type="scientific">Xylophilus ampelinus</name>
    <dbReference type="NCBI Taxonomy" id="54067"/>
    <lineage>
        <taxon>Bacteria</taxon>
        <taxon>Pseudomonadati</taxon>
        <taxon>Pseudomonadota</taxon>
        <taxon>Betaproteobacteria</taxon>
        <taxon>Burkholderiales</taxon>
        <taxon>Xylophilus</taxon>
    </lineage>
</organism>
<dbReference type="Gene3D" id="1.10.150.240">
    <property type="entry name" value="Putative phosphatase, domain 2"/>
    <property type="match status" value="1"/>
</dbReference>
<name>A0A318SK34_9BURK</name>
<dbReference type="SFLD" id="SFLDS00003">
    <property type="entry name" value="Haloacid_Dehalogenase"/>
    <property type="match status" value="1"/>
</dbReference>
<dbReference type="Pfam" id="PF13419">
    <property type="entry name" value="HAD_2"/>
    <property type="match status" value="1"/>
</dbReference>
<dbReference type="InterPro" id="IPR036412">
    <property type="entry name" value="HAD-like_sf"/>
</dbReference>
<evidence type="ECO:0000313" key="2">
    <source>
        <dbReference type="Proteomes" id="UP000247540"/>
    </source>
</evidence>
<dbReference type="NCBIfam" id="TIGR01509">
    <property type="entry name" value="HAD-SF-IA-v3"/>
    <property type="match status" value="1"/>
</dbReference>
<dbReference type="Proteomes" id="UP000247540">
    <property type="component" value="Unassembled WGS sequence"/>
</dbReference>
<accession>A0A318SK34</accession>
<dbReference type="SFLD" id="SFLDG01129">
    <property type="entry name" value="C1.5:_HAD__Beta-PGM__Phosphata"/>
    <property type="match status" value="1"/>
</dbReference>
<dbReference type="Gene3D" id="3.40.50.1000">
    <property type="entry name" value="HAD superfamily/HAD-like"/>
    <property type="match status" value="1"/>
</dbReference>
<dbReference type="GO" id="GO:0005829">
    <property type="term" value="C:cytosol"/>
    <property type="evidence" value="ECO:0007669"/>
    <property type="project" value="TreeGrafter"/>
</dbReference>
<keyword evidence="2" id="KW-1185">Reference proteome</keyword>
<gene>
    <name evidence="1" type="ORF">DFQ15_103176</name>
</gene>
<evidence type="ECO:0000313" key="1">
    <source>
        <dbReference type="EMBL" id="PYE79188.1"/>
    </source>
</evidence>
<dbReference type="InterPro" id="IPR006439">
    <property type="entry name" value="HAD-SF_hydro_IA"/>
</dbReference>
<dbReference type="SUPFAM" id="SSF56784">
    <property type="entry name" value="HAD-like"/>
    <property type="match status" value="1"/>
</dbReference>
<dbReference type="PANTHER" id="PTHR43434">
    <property type="entry name" value="PHOSPHOGLYCOLATE PHOSPHATASE"/>
    <property type="match status" value="1"/>
</dbReference>
<dbReference type="InterPro" id="IPR050155">
    <property type="entry name" value="HAD-like_hydrolase_sf"/>
</dbReference>
<reference evidence="1 2" key="1">
    <citation type="submission" date="2018-06" db="EMBL/GenBank/DDBJ databases">
        <title>Genomic Encyclopedia of Type Strains, Phase III (KMG-III): the genomes of soil and plant-associated and newly described type strains.</title>
        <authorList>
            <person name="Whitman W."/>
        </authorList>
    </citation>
    <scope>NUCLEOTIDE SEQUENCE [LARGE SCALE GENOMIC DNA]</scope>
    <source>
        <strain evidence="1 2">CECT 7646</strain>
    </source>
</reference>
<dbReference type="InterPro" id="IPR023198">
    <property type="entry name" value="PGP-like_dom2"/>
</dbReference>
<dbReference type="NCBIfam" id="TIGR01549">
    <property type="entry name" value="HAD-SF-IA-v1"/>
    <property type="match status" value="1"/>
</dbReference>